<evidence type="ECO:0008006" key="4">
    <source>
        <dbReference type="Google" id="ProtNLM"/>
    </source>
</evidence>
<dbReference type="EMBL" id="VFQC01000001">
    <property type="protein sequence ID" value="TQN30859.1"/>
    <property type="molecule type" value="Genomic_DNA"/>
</dbReference>
<evidence type="ECO:0000313" key="3">
    <source>
        <dbReference type="Proteomes" id="UP000317422"/>
    </source>
</evidence>
<evidence type="ECO:0000256" key="1">
    <source>
        <dbReference type="SAM" id="MobiDB-lite"/>
    </source>
</evidence>
<dbReference type="RefSeq" id="WP_141922115.1">
    <property type="nucleotide sequence ID" value="NZ_VFQC01000001.1"/>
</dbReference>
<dbReference type="Proteomes" id="UP000317422">
    <property type="component" value="Unassembled WGS sequence"/>
</dbReference>
<accession>A0A543NG92</accession>
<dbReference type="SUPFAM" id="SSF51726">
    <property type="entry name" value="UROD/MetE-like"/>
    <property type="match status" value="1"/>
</dbReference>
<keyword evidence="3" id="KW-1185">Reference proteome</keyword>
<proteinExistence type="predicted"/>
<protein>
    <recommendedName>
        <fullName evidence="4">Cobalamin-independent methionine synthase catalytic subunit</fullName>
    </recommendedName>
</protein>
<organism evidence="2 3">
    <name type="scientific">Haloactinospora alba</name>
    <dbReference type="NCBI Taxonomy" id="405555"/>
    <lineage>
        <taxon>Bacteria</taxon>
        <taxon>Bacillati</taxon>
        <taxon>Actinomycetota</taxon>
        <taxon>Actinomycetes</taxon>
        <taxon>Streptosporangiales</taxon>
        <taxon>Nocardiopsidaceae</taxon>
        <taxon>Haloactinospora</taxon>
    </lineage>
</organism>
<sequence>MSELHQYPWPEASSTGVGSFPGTDAGEALRTVLGELPDLAHLPELPERGTGADSTGRSAALLADLPVETGPFAWRVTQRPGRDARRAASFLSYDLEALETHGHDYQGLLKIQVLGPWSLAARLELRGGEKLLSDPGAVRDLCESQREGVREHIADVRARVPGAGLLVQMDEPLLPDVLLGAVPSASGYRTLPAVDRVTVEERLRALYAAISESGAVPGAHCCRADPPVDLLRRSGARALSLNARALPTGAEDAVGTAVEDGVGLLLGTVASTDTDLSDPAVNVAPVRELWNRIGFAPELLSVAVAVTPVCGLAGVPVDHARAVLEACGTAARVLRDDPC</sequence>
<feature type="region of interest" description="Disordered" evidence="1">
    <location>
        <begin position="1"/>
        <end position="24"/>
    </location>
</feature>
<reference evidence="2 3" key="1">
    <citation type="submission" date="2019-06" db="EMBL/GenBank/DDBJ databases">
        <title>Sequencing the genomes of 1000 actinobacteria strains.</title>
        <authorList>
            <person name="Klenk H.-P."/>
        </authorList>
    </citation>
    <scope>NUCLEOTIDE SEQUENCE [LARGE SCALE GENOMIC DNA]</scope>
    <source>
        <strain evidence="2 3">DSM 45015</strain>
    </source>
</reference>
<name>A0A543NG92_9ACTN</name>
<evidence type="ECO:0000313" key="2">
    <source>
        <dbReference type="EMBL" id="TQN30859.1"/>
    </source>
</evidence>
<comment type="caution">
    <text evidence="2">The sequence shown here is derived from an EMBL/GenBank/DDBJ whole genome shotgun (WGS) entry which is preliminary data.</text>
</comment>
<dbReference type="InterPro" id="IPR038071">
    <property type="entry name" value="UROD/MetE-like_sf"/>
</dbReference>
<dbReference type="AlphaFoldDB" id="A0A543NG92"/>
<dbReference type="Gene3D" id="3.20.20.210">
    <property type="match status" value="1"/>
</dbReference>
<dbReference type="CDD" id="cd03310">
    <property type="entry name" value="CIMS_like"/>
    <property type="match status" value="1"/>
</dbReference>
<gene>
    <name evidence="2" type="ORF">FHX37_0747</name>
</gene>
<dbReference type="OrthoDB" id="5242426at2"/>